<dbReference type="GO" id="GO:0009279">
    <property type="term" value="C:cell outer membrane"/>
    <property type="evidence" value="ECO:0007669"/>
    <property type="project" value="UniProtKB-SubCell"/>
</dbReference>
<keyword evidence="16 19" id="KW-0998">Cell outer membrane</keyword>
<feature type="domain" description="TonB-dependent receptor-like beta-barrel" evidence="22">
    <location>
        <begin position="247"/>
        <end position="680"/>
    </location>
</feature>
<evidence type="ECO:0000313" key="24">
    <source>
        <dbReference type="EMBL" id="MDH0690747.1"/>
    </source>
</evidence>
<dbReference type="GO" id="GO:0015891">
    <property type="term" value="P:siderophore transport"/>
    <property type="evidence" value="ECO:0007669"/>
    <property type="project" value="UniProtKB-ARBA"/>
</dbReference>
<keyword evidence="14 19" id="KW-0472">Membrane</keyword>
<evidence type="ECO:0000259" key="22">
    <source>
        <dbReference type="Pfam" id="PF00593"/>
    </source>
</evidence>
<keyword evidence="5" id="KW-0410">Iron transport</keyword>
<dbReference type="Gene3D" id="2.40.170.20">
    <property type="entry name" value="TonB-dependent receptor, beta-barrel domain"/>
    <property type="match status" value="1"/>
</dbReference>
<feature type="chain" id="PRO_5044847766" description="Metal-pseudopaline receptor CntO" evidence="21">
    <location>
        <begin position="31"/>
        <end position="711"/>
    </location>
</feature>
<dbReference type="InterPro" id="IPR010105">
    <property type="entry name" value="TonB_sidphr_rcpt"/>
</dbReference>
<comment type="caution">
    <text evidence="24">The sequence shown here is derived from an EMBL/GenBank/DDBJ whole genome shotgun (WGS) entry which is preliminary data.</text>
</comment>
<keyword evidence="9" id="KW-0864">Zinc transport</keyword>
<comment type="similarity">
    <text evidence="2 19 20">Belongs to the TonB-dependent receptor family.</text>
</comment>
<feature type="domain" description="TonB-dependent receptor plug" evidence="23">
    <location>
        <begin position="72"/>
        <end position="171"/>
    </location>
</feature>
<proteinExistence type="inferred from homology"/>
<evidence type="ECO:0000313" key="25">
    <source>
        <dbReference type="Proteomes" id="UP001161139"/>
    </source>
</evidence>
<evidence type="ECO:0000256" key="10">
    <source>
        <dbReference type="ARBA" id="ARBA00023004"/>
    </source>
</evidence>
<evidence type="ECO:0000256" key="13">
    <source>
        <dbReference type="ARBA" id="ARBA00023112"/>
    </source>
</evidence>
<keyword evidence="11" id="KW-0406">Ion transport</keyword>
<evidence type="ECO:0000256" key="2">
    <source>
        <dbReference type="ARBA" id="ARBA00009810"/>
    </source>
</evidence>
<dbReference type="NCBIfam" id="TIGR01783">
    <property type="entry name" value="TonB-siderophor"/>
    <property type="match status" value="1"/>
</dbReference>
<dbReference type="Pfam" id="PF00593">
    <property type="entry name" value="TonB_dep_Rec_b-barrel"/>
    <property type="match status" value="1"/>
</dbReference>
<evidence type="ECO:0000256" key="15">
    <source>
        <dbReference type="ARBA" id="ARBA00023170"/>
    </source>
</evidence>
<accession>A0ABD4Y798</accession>
<dbReference type="Pfam" id="PF07715">
    <property type="entry name" value="Plug"/>
    <property type="match status" value="1"/>
</dbReference>
<evidence type="ECO:0000256" key="19">
    <source>
        <dbReference type="PROSITE-ProRule" id="PRU01360"/>
    </source>
</evidence>
<dbReference type="PROSITE" id="PS52016">
    <property type="entry name" value="TONB_DEPENDENT_REC_3"/>
    <property type="match status" value="1"/>
</dbReference>
<keyword evidence="10" id="KW-0408">Iron</keyword>
<evidence type="ECO:0000256" key="11">
    <source>
        <dbReference type="ARBA" id="ARBA00023065"/>
    </source>
</evidence>
<sequence>MSLAVASPPFSLRPLVLGLPVLVACFAVEAQEAVELEAQQITAPRETERGNGPVEGYVAKRSVSATKTDTPIIETPQSISVITADRIRDQGSLTIQDSLRYVAGMRGEAYGFDSRGDFSLVRGVSPTIFLDGLQQSVGSYTNTRTDPFTLERIEVLKGPSSMLYGQSSVGGLLSLVSKRPQAEQKNELQLQYGSFDRKQIAFDSTGPLDDDGTLLYRVVAIQRDSQTQVDHTKDNRLLFMPSLTWRPNEQFEWTLMANVQKDDGGTTSSFLPHRGTVLSAPYGEIGSERFVSEPGFDEYDTEQKALTSQMAWRVDDTWTLRQNLRWQKSKVSYQTMYGWDLLRGPVLNADNRTVNRVWSISKPEVTIWSADHQAESRFDTGPLQHTALVGVDYRHAVTDSRTARGTATPLDLYDPVYGTFDPSGITLSDVPQQRVAQQGLYVQDQIRLDKWLATLGLRKDWADTRVEQGTRQKDDAVTGRVGLTYLFDNGVAPYLSYSESFTPIIGLDTVTQQSYKPLEGEQWELGVKYQPVGSNTLLTAAVFDLREKNRQMPNPANPLSTIQAGEARVKGLELEGLVEMNRSWDLIGTYTYLDSEVVKGPVAQQGKRIASVPEHMASLWSQHRFSIAGIPGFSAGAGVRYVGASWDGTDSLKTPSTTLFDAMLGYAYQDWSLTLNATNLEDETYYTTCLSRGDCFTGNRRTLTATASYSF</sequence>
<dbReference type="InterPro" id="IPR037066">
    <property type="entry name" value="Plug_dom_sf"/>
</dbReference>
<dbReference type="PANTHER" id="PTHR32552">
    <property type="entry name" value="FERRICHROME IRON RECEPTOR-RELATED"/>
    <property type="match status" value="1"/>
</dbReference>
<evidence type="ECO:0000256" key="3">
    <source>
        <dbReference type="ARBA" id="ARBA00022448"/>
    </source>
</evidence>
<evidence type="ECO:0000256" key="9">
    <source>
        <dbReference type="ARBA" id="ARBA00022906"/>
    </source>
</evidence>
<evidence type="ECO:0000256" key="18">
    <source>
        <dbReference type="ARBA" id="ARBA00072467"/>
    </source>
</evidence>
<keyword evidence="9" id="KW-0862">Zinc</keyword>
<comment type="subcellular location">
    <subcellularLocation>
        <location evidence="1 19">Cell outer membrane</location>
        <topology evidence="1 19">Multi-pass membrane protein</topology>
    </subcellularLocation>
</comment>
<evidence type="ECO:0000256" key="4">
    <source>
        <dbReference type="ARBA" id="ARBA00022452"/>
    </source>
</evidence>
<dbReference type="FunFam" id="2.40.170.20:FF:000005">
    <property type="entry name" value="TonB-dependent siderophore receptor"/>
    <property type="match status" value="1"/>
</dbReference>
<dbReference type="Gene3D" id="2.170.130.10">
    <property type="entry name" value="TonB-dependent receptor, plug domain"/>
    <property type="match status" value="1"/>
</dbReference>
<name>A0ABD4Y798_STUST</name>
<dbReference type="InterPro" id="IPR012910">
    <property type="entry name" value="Plug_dom"/>
</dbReference>
<dbReference type="SUPFAM" id="SSF56935">
    <property type="entry name" value="Porins"/>
    <property type="match status" value="1"/>
</dbReference>
<dbReference type="GO" id="GO:0015675">
    <property type="term" value="P:nickel cation transport"/>
    <property type="evidence" value="ECO:0007669"/>
    <property type="project" value="UniProtKB-KW"/>
</dbReference>
<dbReference type="InterPro" id="IPR039426">
    <property type="entry name" value="TonB-dep_rcpt-like"/>
</dbReference>
<reference evidence="24" key="1">
    <citation type="submission" date="2022-09" db="EMBL/GenBank/DDBJ databases">
        <title>Intensive care unit water sources are persistently colonized with multi-drug resistant bacteria and are the site of extensive horizontal gene transfer of antibiotic resistance genes.</title>
        <authorList>
            <person name="Diorio-Toth L."/>
        </authorList>
    </citation>
    <scope>NUCLEOTIDE SEQUENCE</scope>
    <source>
        <strain evidence="24">GD03864</strain>
    </source>
</reference>
<dbReference type="InterPro" id="IPR036942">
    <property type="entry name" value="Beta-barrel_TonB_sf"/>
</dbReference>
<gene>
    <name evidence="24" type="ORF">N5D09_21880</name>
</gene>
<evidence type="ECO:0000256" key="5">
    <source>
        <dbReference type="ARBA" id="ARBA00022496"/>
    </source>
</evidence>
<evidence type="ECO:0000256" key="17">
    <source>
        <dbReference type="ARBA" id="ARBA00056786"/>
    </source>
</evidence>
<evidence type="ECO:0000256" key="16">
    <source>
        <dbReference type="ARBA" id="ARBA00023237"/>
    </source>
</evidence>
<keyword evidence="13" id="KW-0921">Nickel transport</keyword>
<dbReference type="InterPro" id="IPR000531">
    <property type="entry name" value="Beta-barrel_TonB"/>
</dbReference>
<keyword evidence="8 21" id="KW-0732">Signal</keyword>
<evidence type="ECO:0000256" key="7">
    <source>
        <dbReference type="ARBA" id="ARBA00022692"/>
    </source>
</evidence>
<dbReference type="FunFam" id="2.170.130.10:FF:000001">
    <property type="entry name" value="Catecholate siderophore TonB-dependent receptor"/>
    <property type="match status" value="1"/>
</dbReference>
<dbReference type="Proteomes" id="UP001161139">
    <property type="component" value="Unassembled WGS sequence"/>
</dbReference>
<comment type="function">
    <text evidence="17">Transports the metallophore pseudopaline, which is involved in the acquisition of nickel and zinc, and thus enables bacterial growth inside the host, where metal access is limited. Is probably involved in the import of pseudopaline-metal complexes.</text>
</comment>
<keyword evidence="12 20" id="KW-0798">TonB box</keyword>
<feature type="signal peptide" evidence="21">
    <location>
        <begin position="1"/>
        <end position="30"/>
    </location>
</feature>
<evidence type="ECO:0000259" key="23">
    <source>
        <dbReference type="Pfam" id="PF07715"/>
    </source>
</evidence>
<dbReference type="RefSeq" id="WP_125855893.1">
    <property type="nucleotide sequence ID" value="NZ_JAGFOX010000006.1"/>
</dbReference>
<evidence type="ECO:0000256" key="1">
    <source>
        <dbReference type="ARBA" id="ARBA00004571"/>
    </source>
</evidence>
<evidence type="ECO:0000256" key="12">
    <source>
        <dbReference type="ARBA" id="ARBA00023077"/>
    </source>
</evidence>
<keyword evidence="7 19" id="KW-0812">Transmembrane</keyword>
<dbReference type="PANTHER" id="PTHR32552:SF68">
    <property type="entry name" value="FERRICHROME OUTER MEMBRANE TRANSPORTER_PHAGE RECEPTOR"/>
    <property type="match status" value="1"/>
</dbReference>
<evidence type="ECO:0000256" key="14">
    <source>
        <dbReference type="ARBA" id="ARBA00023136"/>
    </source>
</evidence>
<protein>
    <recommendedName>
        <fullName evidence="18">Metal-pseudopaline receptor CntO</fullName>
    </recommendedName>
</protein>
<evidence type="ECO:0000256" key="20">
    <source>
        <dbReference type="RuleBase" id="RU003357"/>
    </source>
</evidence>
<evidence type="ECO:0000256" key="8">
    <source>
        <dbReference type="ARBA" id="ARBA00022729"/>
    </source>
</evidence>
<keyword evidence="4 19" id="KW-1134">Transmembrane beta strand</keyword>
<keyword evidence="3 19" id="KW-0813">Transport</keyword>
<organism evidence="24 25">
    <name type="scientific">Stutzerimonas stutzeri</name>
    <name type="common">Pseudomonas stutzeri</name>
    <dbReference type="NCBI Taxonomy" id="316"/>
    <lineage>
        <taxon>Bacteria</taxon>
        <taxon>Pseudomonadati</taxon>
        <taxon>Pseudomonadota</taxon>
        <taxon>Gammaproteobacteria</taxon>
        <taxon>Pseudomonadales</taxon>
        <taxon>Pseudomonadaceae</taxon>
        <taxon>Stutzerimonas</taxon>
    </lineage>
</organism>
<dbReference type="GO" id="GO:0006829">
    <property type="term" value="P:zinc ion transport"/>
    <property type="evidence" value="ECO:0007669"/>
    <property type="project" value="UniProtKB-KW"/>
</dbReference>
<dbReference type="CDD" id="cd01347">
    <property type="entry name" value="ligand_gated_channel"/>
    <property type="match status" value="1"/>
</dbReference>
<dbReference type="EMBL" id="JAOCDG010000073">
    <property type="protein sequence ID" value="MDH0690747.1"/>
    <property type="molecule type" value="Genomic_DNA"/>
</dbReference>
<keyword evidence="6" id="KW-0533">Nickel</keyword>
<dbReference type="AlphaFoldDB" id="A0ABD4Y798"/>
<evidence type="ECO:0000256" key="6">
    <source>
        <dbReference type="ARBA" id="ARBA00022596"/>
    </source>
</evidence>
<keyword evidence="15 24" id="KW-0675">Receptor</keyword>
<evidence type="ECO:0000256" key="21">
    <source>
        <dbReference type="SAM" id="SignalP"/>
    </source>
</evidence>